<comment type="caution">
    <text evidence="2">The sequence shown here is derived from an EMBL/GenBank/DDBJ whole genome shotgun (WGS) entry which is preliminary data.</text>
</comment>
<organism evidence="2 3">
    <name type="scientific">Paenibacillus validus</name>
    <dbReference type="NCBI Taxonomy" id="44253"/>
    <lineage>
        <taxon>Bacteria</taxon>
        <taxon>Bacillati</taxon>
        <taxon>Bacillota</taxon>
        <taxon>Bacilli</taxon>
        <taxon>Bacillales</taxon>
        <taxon>Paenibacillaceae</taxon>
        <taxon>Paenibacillus</taxon>
    </lineage>
</organism>
<evidence type="ECO:0000313" key="3">
    <source>
        <dbReference type="Proteomes" id="UP000450917"/>
    </source>
</evidence>
<sequence length="57" mass="6111">MQFEIRKSGNSGLPGIPEARTDGSGTMLDKFVANTVNRQLAPGDLLPLSPYKPLVVL</sequence>
<feature type="region of interest" description="Disordered" evidence="1">
    <location>
        <begin position="1"/>
        <end position="22"/>
    </location>
</feature>
<evidence type="ECO:0000313" key="2">
    <source>
        <dbReference type="EMBL" id="MUG70374.1"/>
    </source>
</evidence>
<dbReference type="AlphaFoldDB" id="A0A7X3CSU9"/>
<dbReference type="RefSeq" id="WP_155614316.1">
    <property type="nucleotide sequence ID" value="NZ_JARTHJ010000282.1"/>
</dbReference>
<evidence type="ECO:0000256" key="1">
    <source>
        <dbReference type="SAM" id="MobiDB-lite"/>
    </source>
</evidence>
<name>A0A7X3CSU9_9BACL</name>
<dbReference type="Proteomes" id="UP000450917">
    <property type="component" value="Unassembled WGS sequence"/>
</dbReference>
<gene>
    <name evidence="2" type="ORF">GNP93_06740</name>
</gene>
<accession>A0A7X3CSU9</accession>
<keyword evidence="3" id="KW-1185">Reference proteome</keyword>
<reference evidence="2 3" key="1">
    <citation type="submission" date="2019-11" db="EMBL/GenBank/DDBJ databases">
        <title>Draft genome sequences of five Paenibacillus species of dairy origin.</title>
        <authorList>
            <person name="Olajide A.M."/>
            <person name="Chen S."/>
            <person name="Lapointe G."/>
        </authorList>
    </citation>
    <scope>NUCLEOTIDE SEQUENCE [LARGE SCALE GENOMIC DNA]</scope>
    <source>
        <strain evidence="2 3">2CS3</strain>
    </source>
</reference>
<protein>
    <submittedName>
        <fullName evidence="2">Uncharacterized protein</fullName>
    </submittedName>
</protein>
<dbReference type="EMBL" id="WNZX01000004">
    <property type="protein sequence ID" value="MUG70374.1"/>
    <property type="molecule type" value="Genomic_DNA"/>
</dbReference>
<proteinExistence type="predicted"/>